<accession>A0ABT7DTH9</accession>
<organism evidence="5 6">
    <name type="scientific">Parachitinimonas caeni</name>
    <dbReference type="NCBI Taxonomy" id="3031301"/>
    <lineage>
        <taxon>Bacteria</taxon>
        <taxon>Pseudomonadati</taxon>
        <taxon>Pseudomonadota</taxon>
        <taxon>Betaproteobacteria</taxon>
        <taxon>Neisseriales</taxon>
        <taxon>Chitinibacteraceae</taxon>
        <taxon>Parachitinimonas</taxon>
    </lineage>
</organism>
<dbReference type="PANTHER" id="PTHR23222:SF0">
    <property type="entry name" value="PROHIBITIN 1"/>
    <property type="match status" value="1"/>
</dbReference>
<feature type="domain" description="Band 7" evidence="4">
    <location>
        <begin position="83"/>
        <end position="278"/>
    </location>
</feature>
<dbReference type="Pfam" id="PF01145">
    <property type="entry name" value="Band_7"/>
    <property type="match status" value="1"/>
</dbReference>
<proteinExistence type="predicted"/>
<reference evidence="5" key="1">
    <citation type="submission" date="2023-03" db="EMBL/GenBank/DDBJ databases">
        <title>Chitinimonas shenzhenensis gen. nov., sp. nov., a novel member of family Burkholderiaceae isolated from activated sludge collected in Shen Zhen, China.</title>
        <authorList>
            <person name="Wang X."/>
        </authorList>
    </citation>
    <scope>NUCLEOTIDE SEQUENCE</scope>
    <source>
        <strain evidence="5">DQS-5</strain>
    </source>
</reference>
<dbReference type="SUPFAM" id="SSF117892">
    <property type="entry name" value="Band 7/SPFH domain"/>
    <property type="match status" value="1"/>
</dbReference>
<dbReference type="InterPro" id="IPR000163">
    <property type="entry name" value="Prohibitin"/>
</dbReference>
<feature type="region of interest" description="Disordered" evidence="2">
    <location>
        <begin position="415"/>
        <end position="441"/>
    </location>
</feature>
<keyword evidence="3" id="KW-1133">Transmembrane helix</keyword>
<evidence type="ECO:0000259" key="4">
    <source>
        <dbReference type="Pfam" id="PF01145"/>
    </source>
</evidence>
<evidence type="ECO:0000256" key="2">
    <source>
        <dbReference type="SAM" id="MobiDB-lite"/>
    </source>
</evidence>
<keyword evidence="6" id="KW-1185">Reference proteome</keyword>
<dbReference type="PANTHER" id="PTHR23222">
    <property type="entry name" value="PROHIBITIN"/>
    <property type="match status" value="1"/>
</dbReference>
<comment type="caution">
    <text evidence="5">The sequence shown here is derived from an EMBL/GenBank/DDBJ whole genome shotgun (WGS) entry which is preliminary data.</text>
</comment>
<comment type="subcellular location">
    <subcellularLocation>
        <location evidence="1">Membrane</location>
        <topology evidence="1">Single-pass membrane protein</topology>
    </subcellularLocation>
</comment>
<name>A0ABT7DTH9_9NEIS</name>
<sequence length="441" mass="48005">MSERKSVAEVLQSTVVATIEATQKVLTTLIEALQRLLGSMGEAVFSRVPSLLQSINRMRGRLLALGVTTVAAYALYTHPPFLTVERGEMAIRTNQLTGNSAEFGEGPLLEIPGLHSVRVYSMRDQLFRPTESRSASGNAPFQSMEGLAVGVDLSVRYALDPTKLAQVSKRLPDNVGTEIVQPVIEGIVYRTFTRYSVKEIFSTKRMEIQQSIADELKPKLAADGIVLKSVMIGQVDLPADYKAGLEKMLAAEMESDKMRYTLDLRSKQVKQNELEAEAEKVKREKAAEAAGQEQIIAARAQAEAMKHVLPFKQKQIEQRQLEAEAEKISRIKTAEASAEARRIEAAGEADSRHKLADAEVYRMEKVGKVASEQLARDGALIAKNPLLIQKTLADKLSDKISVIIAPPPADGGFIGSALLGASKPAPVTPAPTQPEEAPPAE</sequence>
<evidence type="ECO:0000256" key="1">
    <source>
        <dbReference type="ARBA" id="ARBA00004167"/>
    </source>
</evidence>
<feature type="transmembrane region" description="Helical" evidence="3">
    <location>
        <begin position="60"/>
        <end position="76"/>
    </location>
</feature>
<evidence type="ECO:0000256" key="3">
    <source>
        <dbReference type="SAM" id="Phobius"/>
    </source>
</evidence>
<dbReference type="InterPro" id="IPR036013">
    <property type="entry name" value="Band_7/SPFH_dom_sf"/>
</dbReference>
<dbReference type="EMBL" id="JARRAF010000004">
    <property type="protein sequence ID" value="MDK2123360.1"/>
    <property type="molecule type" value="Genomic_DNA"/>
</dbReference>
<keyword evidence="3" id="KW-0812">Transmembrane</keyword>
<dbReference type="Gene3D" id="3.30.479.30">
    <property type="entry name" value="Band 7 domain"/>
    <property type="match status" value="1"/>
</dbReference>
<dbReference type="RefSeq" id="WP_284099649.1">
    <property type="nucleotide sequence ID" value="NZ_JARRAF010000004.1"/>
</dbReference>
<dbReference type="Proteomes" id="UP001172778">
    <property type="component" value="Unassembled WGS sequence"/>
</dbReference>
<keyword evidence="3" id="KW-0472">Membrane</keyword>
<dbReference type="InterPro" id="IPR001107">
    <property type="entry name" value="Band_7"/>
</dbReference>
<evidence type="ECO:0000313" key="6">
    <source>
        <dbReference type="Proteomes" id="UP001172778"/>
    </source>
</evidence>
<feature type="compositionally biased region" description="Pro residues" evidence="2">
    <location>
        <begin position="426"/>
        <end position="441"/>
    </location>
</feature>
<evidence type="ECO:0000313" key="5">
    <source>
        <dbReference type="EMBL" id="MDK2123360.1"/>
    </source>
</evidence>
<gene>
    <name evidence="5" type="ORF">PZA18_04760</name>
</gene>
<protein>
    <submittedName>
        <fullName evidence="5">SPFH domain-containing protein</fullName>
    </submittedName>
</protein>